<dbReference type="SUPFAM" id="SSF56281">
    <property type="entry name" value="Metallo-hydrolase/oxidoreductase"/>
    <property type="match status" value="1"/>
</dbReference>
<dbReference type="STRING" id="428411.AOQ87_01705"/>
<evidence type="ECO:0000313" key="1">
    <source>
        <dbReference type="EMBL" id="ARC53367.1"/>
    </source>
</evidence>
<dbReference type="EMBL" id="CP012839">
    <property type="protein sequence ID" value="ARC53367.1"/>
    <property type="molecule type" value="Genomic_DNA"/>
</dbReference>
<dbReference type="Proteomes" id="UP000242793">
    <property type="component" value="Chromosome"/>
</dbReference>
<keyword evidence="2" id="KW-1185">Reference proteome</keyword>
<proteinExistence type="predicted"/>
<dbReference type="RefSeq" id="WP_080626587.1">
    <property type="nucleotide sequence ID" value="NZ_CP012839.1"/>
</dbReference>
<dbReference type="InterPro" id="IPR036866">
    <property type="entry name" value="RibonucZ/Hydroxyglut_hydro"/>
</dbReference>
<evidence type="ECO:0000313" key="2">
    <source>
        <dbReference type="Proteomes" id="UP000242793"/>
    </source>
</evidence>
<gene>
    <name evidence="1" type="ORF">AOQ87_01705</name>
</gene>
<organism evidence="1 2">
    <name type="scientific">Candidatus Riesia pediculischaeffi</name>
    <dbReference type="NCBI Taxonomy" id="428411"/>
    <lineage>
        <taxon>Bacteria</taxon>
        <taxon>Pseudomonadati</taxon>
        <taxon>Pseudomonadota</taxon>
        <taxon>Gammaproteobacteria</taxon>
        <taxon>Enterobacterales</taxon>
        <taxon>Enterobacteriaceae</taxon>
        <taxon>Candidatus Riesia</taxon>
    </lineage>
</organism>
<name>A0A1V0HKK0_9ENTR</name>
<accession>A0A1V0HKK0</accession>
<dbReference type="Gene3D" id="3.60.15.10">
    <property type="entry name" value="Ribonuclease Z/Hydroxyacylglutathione hydrolase-like"/>
    <property type="match status" value="1"/>
</dbReference>
<dbReference type="KEGG" id="rped:AOQ87_01705"/>
<protein>
    <recommendedName>
        <fullName evidence="3">Hydroxyacylglutathione hydrolase</fullName>
    </recommendedName>
</protein>
<evidence type="ECO:0008006" key="3">
    <source>
        <dbReference type="Google" id="ProtNLM"/>
    </source>
</evidence>
<sequence>MRLFFIRSFEDNYIWILENKKTCVIVDPGQSEKVCHFLHKRKFLPIAQSLSHIIMMIMFLEYHR</sequence>
<dbReference type="AlphaFoldDB" id="A0A1V0HKK0"/>
<reference evidence="1 2" key="1">
    <citation type="submission" date="2015-10" db="EMBL/GenBank/DDBJ databases">
        <title>Survey of human and primate louse endosymbionts.</title>
        <authorList>
            <person name="Boyd B.M."/>
        </authorList>
    </citation>
    <scope>NUCLEOTIDE SEQUENCE [LARGE SCALE GENOMIC DNA]</scope>
    <source>
        <strain evidence="1 2">PTSK</strain>
    </source>
</reference>